<accession>A0A6A4S767</accession>
<proteinExistence type="predicted"/>
<evidence type="ECO:0000313" key="1">
    <source>
        <dbReference type="EMBL" id="KAF0028389.1"/>
    </source>
</evidence>
<evidence type="ECO:0000313" key="2">
    <source>
        <dbReference type="Proteomes" id="UP000438429"/>
    </source>
</evidence>
<gene>
    <name evidence="1" type="ORF">F2P81_019476</name>
</gene>
<dbReference type="AlphaFoldDB" id="A0A6A4S767"/>
<comment type="caution">
    <text evidence="1">The sequence shown here is derived from an EMBL/GenBank/DDBJ whole genome shotgun (WGS) entry which is preliminary data.</text>
</comment>
<protein>
    <submittedName>
        <fullName evidence="1">Uncharacterized protein</fullName>
    </submittedName>
</protein>
<dbReference type="EMBL" id="VEVO01000017">
    <property type="protein sequence ID" value="KAF0028389.1"/>
    <property type="molecule type" value="Genomic_DNA"/>
</dbReference>
<reference evidence="1 2" key="1">
    <citation type="submission" date="2019-06" db="EMBL/GenBank/DDBJ databases">
        <title>Draft genomes of female and male turbot (Scophthalmus maximus).</title>
        <authorList>
            <person name="Xu H."/>
            <person name="Xu X.-W."/>
            <person name="Shao C."/>
            <person name="Chen S."/>
        </authorList>
    </citation>
    <scope>NUCLEOTIDE SEQUENCE [LARGE SCALE GENOMIC DNA]</scope>
    <source>
        <strain evidence="1">Ysfricsl-2016a</strain>
        <tissue evidence="1">Blood</tissue>
    </source>
</reference>
<dbReference type="Proteomes" id="UP000438429">
    <property type="component" value="Unassembled WGS sequence"/>
</dbReference>
<name>A0A6A4S767_SCOMX</name>
<organism evidence="1 2">
    <name type="scientific">Scophthalmus maximus</name>
    <name type="common">Turbot</name>
    <name type="synonym">Psetta maxima</name>
    <dbReference type="NCBI Taxonomy" id="52904"/>
    <lineage>
        <taxon>Eukaryota</taxon>
        <taxon>Metazoa</taxon>
        <taxon>Chordata</taxon>
        <taxon>Craniata</taxon>
        <taxon>Vertebrata</taxon>
        <taxon>Euteleostomi</taxon>
        <taxon>Actinopterygii</taxon>
        <taxon>Neopterygii</taxon>
        <taxon>Teleostei</taxon>
        <taxon>Neoteleostei</taxon>
        <taxon>Acanthomorphata</taxon>
        <taxon>Carangaria</taxon>
        <taxon>Pleuronectiformes</taxon>
        <taxon>Pleuronectoidei</taxon>
        <taxon>Scophthalmidae</taxon>
        <taxon>Scophthalmus</taxon>
    </lineage>
</organism>
<sequence>MRPERENQTQERLAFRRLSCCRDEARNRATTINALISQCVNQTGCREDESERRALLSAQIDSEASQQRQGTSDRLCVTPVGQAILQ</sequence>